<evidence type="ECO:0000313" key="2">
    <source>
        <dbReference type="Proteomes" id="UP001221757"/>
    </source>
</evidence>
<accession>A0AAD7GFS0</accession>
<proteinExistence type="predicted"/>
<gene>
    <name evidence="1" type="ORF">B0H17DRAFT_933541</name>
</gene>
<dbReference type="Proteomes" id="UP001221757">
    <property type="component" value="Unassembled WGS sequence"/>
</dbReference>
<protein>
    <submittedName>
        <fullName evidence="1">Uncharacterized protein</fullName>
    </submittedName>
</protein>
<feature type="non-terminal residue" evidence="1">
    <location>
        <position position="1"/>
    </location>
</feature>
<keyword evidence="2" id="KW-1185">Reference proteome</keyword>
<dbReference type="EMBL" id="JARKIE010000049">
    <property type="protein sequence ID" value="KAJ7692830.1"/>
    <property type="molecule type" value="Genomic_DNA"/>
</dbReference>
<dbReference type="AlphaFoldDB" id="A0AAD7GFS0"/>
<name>A0AAD7GFS0_MYCRO</name>
<organism evidence="1 2">
    <name type="scientific">Mycena rosella</name>
    <name type="common">Pink bonnet</name>
    <name type="synonym">Agaricus rosellus</name>
    <dbReference type="NCBI Taxonomy" id="1033263"/>
    <lineage>
        <taxon>Eukaryota</taxon>
        <taxon>Fungi</taxon>
        <taxon>Dikarya</taxon>
        <taxon>Basidiomycota</taxon>
        <taxon>Agaricomycotina</taxon>
        <taxon>Agaricomycetes</taxon>
        <taxon>Agaricomycetidae</taxon>
        <taxon>Agaricales</taxon>
        <taxon>Marasmiineae</taxon>
        <taxon>Mycenaceae</taxon>
        <taxon>Mycena</taxon>
    </lineage>
</organism>
<comment type="caution">
    <text evidence="1">The sequence shown here is derived from an EMBL/GenBank/DDBJ whole genome shotgun (WGS) entry which is preliminary data.</text>
</comment>
<evidence type="ECO:0000313" key="1">
    <source>
        <dbReference type="EMBL" id="KAJ7692830.1"/>
    </source>
</evidence>
<sequence>LMQGDTVLSTGLELFTIDGPLVGAIAFLQIGRCGGPGGLPDGLPGNGYGIVETTLVNPSTAGSNSSANISPLFP</sequence>
<reference evidence="1" key="1">
    <citation type="submission" date="2023-03" db="EMBL/GenBank/DDBJ databases">
        <title>Massive genome expansion in bonnet fungi (Mycena s.s.) driven by repeated elements and novel gene families across ecological guilds.</title>
        <authorList>
            <consortium name="Lawrence Berkeley National Laboratory"/>
            <person name="Harder C.B."/>
            <person name="Miyauchi S."/>
            <person name="Viragh M."/>
            <person name="Kuo A."/>
            <person name="Thoen E."/>
            <person name="Andreopoulos B."/>
            <person name="Lu D."/>
            <person name="Skrede I."/>
            <person name="Drula E."/>
            <person name="Henrissat B."/>
            <person name="Morin E."/>
            <person name="Kohler A."/>
            <person name="Barry K."/>
            <person name="LaButti K."/>
            <person name="Morin E."/>
            <person name="Salamov A."/>
            <person name="Lipzen A."/>
            <person name="Mereny Z."/>
            <person name="Hegedus B."/>
            <person name="Baldrian P."/>
            <person name="Stursova M."/>
            <person name="Weitz H."/>
            <person name="Taylor A."/>
            <person name="Grigoriev I.V."/>
            <person name="Nagy L.G."/>
            <person name="Martin F."/>
            <person name="Kauserud H."/>
        </authorList>
    </citation>
    <scope>NUCLEOTIDE SEQUENCE</scope>
    <source>
        <strain evidence="1">CBHHK067</strain>
    </source>
</reference>